<sequence>MVLMFTIVCFLSFFMSATPLAVVLAFMVMILSSAFLSYLHMTELLVYLLFLVYIGGLLVLITYMVIMSSNWVMEWSVINKKMLVLNGVFSMIIVMFMHINNCISFNYSEVLKYQPYTPMDLSSIIFLGLLLLYVFTNICNLLFIGGRTFTVGKIT</sequence>
<name>A0A0A0QR74_CAMCI</name>
<protein>
    <submittedName>
        <fullName evidence="2">NADH dehydrogenase subunit 6</fullName>
    </submittedName>
</protein>
<dbReference type="GeneID" id="22158128"/>
<keyword evidence="2" id="KW-0496">Mitochondrion</keyword>
<keyword evidence="1" id="KW-0472">Membrane</keyword>
<proteinExistence type="predicted"/>
<feature type="transmembrane region" description="Helical" evidence="1">
    <location>
        <begin position="44"/>
        <end position="71"/>
    </location>
</feature>
<dbReference type="CTD" id="4541"/>
<organism evidence="2">
    <name type="scientific">Camaena cicatricosa</name>
    <name type="common">Land snail</name>
    <dbReference type="NCBI Taxonomy" id="1550735"/>
    <lineage>
        <taxon>Eukaryota</taxon>
        <taxon>Metazoa</taxon>
        <taxon>Spiralia</taxon>
        <taxon>Lophotrochozoa</taxon>
        <taxon>Mollusca</taxon>
        <taxon>Gastropoda</taxon>
        <taxon>Heterobranchia</taxon>
        <taxon>Euthyneura</taxon>
        <taxon>Panpulmonata</taxon>
        <taxon>Eupulmonata</taxon>
        <taxon>Stylommatophora</taxon>
        <taxon>Helicina</taxon>
        <taxon>Camaenoidea</taxon>
        <taxon>Camaenidae</taxon>
        <taxon>Camaena</taxon>
    </lineage>
</organism>
<feature type="transmembrane region" description="Helical" evidence="1">
    <location>
        <begin position="83"/>
        <end position="101"/>
    </location>
</feature>
<dbReference type="AlphaFoldDB" id="A0A0A0QR74"/>
<gene>
    <name evidence="2" type="primary">ND6</name>
</gene>
<evidence type="ECO:0000256" key="1">
    <source>
        <dbReference type="SAM" id="Phobius"/>
    </source>
</evidence>
<evidence type="ECO:0000313" key="2">
    <source>
        <dbReference type="EMBL" id="AIS20790.1"/>
    </source>
</evidence>
<geneLocation type="mitochondrion" evidence="2"/>
<accession>A0A0A0QR74</accession>
<dbReference type="EMBL" id="KM365408">
    <property type="protein sequence ID" value="AIS20790.1"/>
    <property type="molecule type" value="Genomic_DNA"/>
</dbReference>
<reference evidence="2" key="1">
    <citation type="journal article" date="2014" name="Zookeys">
        <title>The mitochondrial genome of the land snail Camaena cicatricosa (Muller, 1774) (Stylommatophora, Camaenidae): the first complete sequence in the family Camaenidae.</title>
        <authorList>
            <person name="Wang P."/>
            <person name="Yang H.-F."/>
            <person name="Zhou W.-C."/>
            <person name="Hwang C.-C."/>
            <person name="Zhang W.-H."/>
            <person name="Qian Z.-X."/>
        </authorList>
    </citation>
    <scope>NUCLEOTIDE SEQUENCE</scope>
</reference>
<keyword evidence="1" id="KW-1133">Transmembrane helix</keyword>
<feature type="transmembrane region" description="Helical" evidence="1">
    <location>
        <begin position="121"/>
        <end position="144"/>
    </location>
</feature>
<dbReference type="RefSeq" id="YP_009104592.1">
    <property type="nucleotide sequence ID" value="NC_025511.1"/>
</dbReference>
<keyword evidence="1" id="KW-0812">Transmembrane</keyword>
<feature type="transmembrane region" description="Helical" evidence="1">
    <location>
        <begin position="7"/>
        <end position="38"/>
    </location>
</feature>